<accession>A0A1I3KPQ3</accession>
<proteinExistence type="predicted"/>
<organism evidence="1 2">
    <name type="scientific">Celeribacter neptunius</name>
    <dbReference type="NCBI Taxonomy" id="588602"/>
    <lineage>
        <taxon>Bacteria</taxon>
        <taxon>Pseudomonadati</taxon>
        <taxon>Pseudomonadota</taxon>
        <taxon>Alphaproteobacteria</taxon>
        <taxon>Rhodobacterales</taxon>
        <taxon>Roseobacteraceae</taxon>
        <taxon>Celeribacter</taxon>
    </lineage>
</organism>
<dbReference type="STRING" id="588602.SAMN04487991_0761"/>
<reference evidence="2" key="1">
    <citation type="submission" date="2016-10" db="EMBL/GenBank/DDBJ databases">
        <authorList>
            <person name="Varghese N."/>
            <person name="Submissions S."/>
        </authorList>
    </citation>
    <scope>NUCLEOTIDE SEQUENCE [LARGE SCALE GENOMIC DNA]</scope>
    <source>
        <strain evidence="2">DSM 26471</strain>
    </source>
</reference>
<dbReference type="Proteomes" id="UP000199630">
    <property type="component" value="Unassembled WGS sequence"/>
</dbReference>
<protein>
    <submittedName>
        <fullName evidence="1">Uncharacterized protein</fullName>
    </submittedName>
</protein>
<dbReference type="RefSeq" id="WP_218151319.1">
    <property type="nucleotide sequence ID" value="NZ_FORH01000001.1"/>
</dbReference>
<dbReference type="EMBL" id="FORH01000001">
    <property type="protein sequence ID" value="SFI74492.1"/>
    <property type="molecule type" value="Genomic_DNA"/>
</dbReference>
<name>A0A1I3KPQ3_9RHOB</name>
<sequence>MAHRFDFSPKEPITEPTTIRELKSWMEENGCNFLSYEVDSASIAEGHILASVGSSYHWIYTERGVERVIERFANERDAVSFAYHEIKTDGWAWSHMVGFVKERKELNVLKGCLTNMQIPYYEDSIPYGGSDDLRFRVYVHGRHAKAVSDLRTRFGG</sequence>
<gene>
    <name evidence="1" type="ORF">SAMN04487991_0761</name>
</gene>
<dbReference type="AlphaFoldDB" id="A0A1I3KPQ3"/>
<evidence type="ECO:0000313" key="1">
    <source>
        <dbReference type="EMBL" id="SFI74492.1"/>
    </source>
</evidence>
<keyword evidence="2" id="KW-1185">Reference proteome</keyword>
<evidence type="ECO:0000313" key="2">
    <source>
        <dbReference type="Proteomes" id="UP000199630"/>
    </source>
</evidence>